<dbReference type="SUPFAM" id="SSF56112">
    <property type="entry name" value="Protein kinase-like (PK-like)"/>
    <property type="match status" value="1"/>
</dbReference>
<evidence type="ECO:0000313" key="6">
    <source>
        <dbReference type="EMBL" id="TKI07712.1"/>
    </source>
</evidence>
<dbReference type="InterPro" id="IPR011009">
    <property type="entry name" value="Kinase-like_dom_sf"/>
</dbReference>
<dbReference type="Gene3D" id="3.90.1200.10">
    <property type="match status" value="1"/>
</dbReference>
<organism evidence="6 7">
    <name type="scientific">Martelella alba</name>
    <dbReference type="NCBI Taxonomy" id="2590451"/>
    <lineage>
        <taxon>Bacteria</taxon>
        <taxon>Pseudomonadati</taxon>
        <taxon>Pseudomonadota</taxon>
        <taxon>Alphaproteobacteria</taxon>
        <taxon>Hyphomicrobiales</taxon>
        <taxon>Aurantimonadaceae</taxon>
        <taxon>Martelella</taxon>
    </lineage>
</organism>
<accession>A0ABY2SPV6</accession>
<evidence type="ECO:0000259" key="5">
    <source>
        <dbReference type="Pfam" id="PF01636"/>
    </source>
</evidence>
<keyword evidence="4" id="KW-0067">ATP-binding</keyword>
<protein>
    <submittedName>
        <fullName evidence="6">Choline kinase</fullName>
    </submittedName>
</protein>
<dbReference type="RefSeq" id="WP_136988706.1">
    <property type="nucleotide sequence ID" value="NZ_SZPQ01000003.1"/>
</dbReference>
<dbReference type="HAMAP" id="MF_01604">
    <property type="entry name" value="Thiamine_kinase"/>
    <property type="match status" value="1"/>
</dbReference>
<keyword evidence="2" id="KW-0547">Nucleotide-binding</keyword>
<keyword evidence="1" id="KW-0808">Transferase</keyword>
<evidence type="ECO:0000256" key="2">
    <source>
        <dbReference type="ARBA" id="ARBA00022741"/>
    </source>
</evidence>
<keyword evidence="7" id="KW-1185">Reference proteome</keyword>
<feature type="domain" description="Aminoglycoside phosphotransferase" evidence="5">
    <location>
        <begin position="19"/>
        <end position="225"/>
    </location>
</feature>
<gene>
    <name evidence="6" type="ORF">FCN80_04495</name>
</gene>
<keyword evidence="3 6" id="KW-0418">Kinase</keyword>
<evidence type="ECO:0000256" key="1">
    <source>
        <dbReference type="ARBA" id="ARBA00022679"/>
    </source>
</evidence>
<dbReference type="Proteomes" id="UP000305202">
    <property type="component" value="Unassembled WGS sequence"/>
</dbReference>
<sequence length="278" mass="31083">MAALSRLSPAPILADCRVEPINGLTGQSFRIRTGGGDWLARAVSAEKTLLGADGRREYRILRHVSSSGLAPRPALLTPRWSLVEWVAGDTPTAEQWRRVWTDGALARRLRQLHRLPRSGYPLALQARFVRYWQATDPARHNPAWLRLHRRLLHCRTPASLQMALLHMDLHAANVVQPLDGALCFIDWEYASDGDIALELAALFSGNAVDESGQAAFLAAYLGGSGGYPLAVLQRHIAAWRPWADYLMLLWHEARWRQTGCETYLIQGMPFRRALALPG</sequence>
<dbReference type="Pfam" id="PF01636">
    <property type="entry name" value="APH"/>
    <property type="match status" value="1"/>
</dbReference>
<evidence type="ECO:0000313" key="7">
    <source>
        <dbReference type="Proteomes" id="UP000305202"/>
    </source>
</evidence>
<reference evidence="6 7" key="1">
    <citation type="submission" date="2019-04" db="EMBL/GenBank/DDBJ databases">
        <authorList>
            <person name="Li M."/>
            <person name="Gao C."/>
        </authorList>
    </citation>
    <scope>NUCLEOTIDE SEQUENCE [LARGE SCALE GENOMIC DNA]</scope>
    <source>
        <strain evidence="6 7">BGMRC 2031</strain>
    </source>
</reference>
<comment type="caution">
    <text evidence="6">The sequence shown here is derived from an EMBL/GenBank/DDBJ whole genome shotgun (WGS) entry which is preliminary data.</text>
</comment>
<evidence type="ECO:0000256" key="3">
    <source>
        <dbReference type="ARBA" id="ARBA00022777"/>
    </source>
</evidence>
<proteinExistence type="inferred from homology"/>
<dbReference type="InterPro" id="IPR014093">
    <property type="entry name" value="Thiamine_kinase"/>
</dbReference>
<dbReference type="InterPro" id="IPR002575">
    <property type="entry name" value="Aminoglycoside_PTrfase"/>
</dbReference>
<evidence type="ECO:0000256" key="4">
    <source>
        <dbReference type="ARBA" id="ARBA00022840"/>
    </source>
</evidence>
<name>A0ABY2SPV6_9HYPH</name>
<dbReference type="EMBL" id="SZPQ01000003">
    <property type="protein sequence ID" value="TKI07712.1"/>
    <property type="molecule type" value="Genomic_DNA"/>
</dbReference>
<dbReference type="GO" id="GO:0016301">
    <property type="term" value="F:kinase activity"/>
    <property type="evidence" value="ECO:0007669"/>
    <property type="project" value="UniProtKB-KW"/>
</dbReference>